<gene>
    <name evidence="3" type="ORF">KKP3000_001151</name>
</gene>
<dbReference type="RefSeq" id="WP_275475558.1">
    <property type="nucleotide sequence ID" value="NZ_CP162940.1"/>
</dbReference>
<dbReference type="Gene3D" id="1.20.120.450">
    <property type="entry name" value="dinb family like domain"/>
    <property type="match status" value="1"/>
</dbReference>
<proteinExistence type="inferred from homology"/>
<dbReference type="Proteomes" id="UP001579974">
    <property type="component" value="Unassembled WGS sequence"/>
</dbReference>
<comment type="similarity">
    <text evidence="1">Belongs to the DinB family.</text>
</comment>
<dbReference type="EMBL" id="JBDXSU010000001">
    <property type="protein sequence ID" value="MFB5188718.1"/>
    <property type="molecule type" value="Genomic_DNA"/>
</dbReference>
<organism evidence="3 4">
    <name type="scientific">Alicyclobacillus fastidiosus</name>
    <dbReference type="NCBI Taxonomy" id="392011"/>
    <lineage>
        <taxon>Bacteria</taxon>
        <taxon>Bacillati</taxon>
        <taxon>Bacillota</taxon>
        <taxon>Bacilli</taxon>
        <taxon>Bacillales</taxon>
        <taxon>Alicyclobacillaceae</taxon>
        <taxon>Alicyclobacillus</taxon>
    </lineage>
</organism>
<dbReference type="InterPro" id="IPR007837">
    <property type="entry name" value="DinB"/>
</dbReference>
<keyword evidence="4" id="KW-1185">Reference proteome</keyword>
<name>A0ABV5A907_9BACL</name>
<protein>
    <submittedName>
        <fullName evidence="3">DinB family protein</fullName>
    </submittedName>
</protein>
<comment type="caution">
    <text evidence="3">The sequence shown here is derived from an EMBL/GenBank/DDBJ whole genome shotgun (WGS) entry which is preliminary data.</text>
</comment>
<keyword evidence="2" id="KW-0479">Metal-binding</keyword>
<evidence type="ECO:0000313" key="3">
    <source>
        <dbReference type="EMBL" id="MFB5188718.1"/>
    </source>
</evidence>
<evidence type="ECO:0000313" key="4">
    <source>
        <dbReference type="Proteomes" id="UP001579974"/>
    </source>
</evidence>
<accession>A0ABV5A907</accession>
<dbReference type="Pfam" id="PF05163">
    <property type="entry name" value="DinB"/>
    <property type="match status" value="1"/>
</dbReference>
<dbReference type="SUPFAM" id="SSF109854">
    <property type="entry name" value="DinB/YfiT-like putative metalloenzymes"/>
    <property type="match status" value="1"/>
</dbReference>
<sequence>MEFDWKDWFMHVWEENRRLTDHVAAAFSTAGALDETPVPGMRSFRKLLLEIWGIEQVYARGLATEDWKFEFPQESYNTCPVEELLAFGRKVRDETRNLWPSVTEQALTIQRPTPFPGHPEGRAIEWLTYALENEIHHRAQGYVYLRLLGLEPPEFNVRN</sequence>
<dbReference type="InterPro" id="IPR034660">
    <property type="entry name" value="DinB/YfiT-like"/>
</dbReference>
<evidence type="ECO:0000256" key="1">
    <source>
        <dbReference type="ARBA" id="ARBA00008635"/>
    </source>
</evidence>
<evidence type="ECO:0000256" key="2">
    <source>
        <dbReference type="ARBA" id="ARBA00022723"/>
    </source>
</evidence>
<reference evidence="3 4" key="1">
    <citation type="journal article" date="2024" name="Int. J. Mol. Sci.">
        <title>Exploration of Alicyclobacillus spp. Genome in Search of Antibiotic Resistance.</title>
        <authorList>
            <person name="Bucka-Kolendo J."/>
            <person name="Kiousi D.E."/>
            <person name="Dekowska A."/>
            <person name="Mikolajczuk-Szczyrba A."/>
            <person name="Karadedos D.M."/>
            <person name="Michael P."/>
            <person name="Galanis A."/>
            <person name="Sokolowska B."/>
        </authorList>
    </citation>
    <scope>NUCLEOTIDE SEQUENCE [LARGE SCALE GENOMIC DNA]</scope>
    <source>
        <strain evidence="3 4">KKP 3000</strain>
    </source>
</reference>